<evidence type="ECO:0000313" key="2">
    <source>
        <dbReference type="EMBL" id="NMJ43739.1"/>
    </source>
</evidence>
<accession>A0A848EJ54</accession>
<dbReference type="SUPFAM" id="SSF69118">
    <property type="entry name" value="AhpD-like"/>
    <property type="match status" value="1"/>
</dbReference>
<dbReference type="Gene3D" id="1.20.1290.10">
    <property type="entry name" value="AhpD-like"/>
    <property type="match status" value="1"/>
</dbReference>
<reference evidence="2 3" key="1">
    <citation type="submission" date="2020-03" db="EMBL/GenBank/DDBJ databases">
        <authorList>
            <person name="Sun Q."/>
        </authorList>
    </citation>
    <scope>NUCLEOTIDE SEQUENCE [LARGE SCALE GENOMIC DNA]</scope>
    <source>
        <strain evidence="2 3">JC162</strain>
    </source>
</reference>
<keyword evidence="3" id="KW-1185">Reference proteome</keyword>
<feature type="domain" description="Carboxymuconolactone decarboxylase-like" evidence="1">
    <location>
        <begin position="43"/>
        <end position="121"/>
    </location>
</feature>
<dbReference type="AlphaFoldDB" id="A0A848EJ54"/>
<dbReference type="PANTHER" id="PTHR34846:SF11">
    <property type="entry name" value="4-CARBOXYMUCONOLACTONE DECARBOXYLASE FAMILY PROTEIN (AFU_ORTHOLOGUE AFUA_6G11590)"/>
    <property type="match status" value="1"/>
</dbReference>
<organism evidence="2 3">
    <name type="scientific">Neoroseomonas marina</name>
    <dbReference type="NCBI Taxonomy" id="1232220"/>
    <lineage>
        <taxon>Bacteria</taxon>
        <taxon>Pseudomonadati</taxon>
        <taxon>Pseudomonadota</taxon>
        <taxon>Alphaproteobacteria</taxon>
        <taxon>Acetobacterales</taxon>
        <taxon>Acetobacteraceae</taxon>
        <taxon>Neoroseomonas</taxon>
    </lineage>
</organism>
<proteinExistence type="predicted"/>
<dbReference type="Proteomes" id="UP000548582">
    <property type="component" value="Unassembled WGS sequence"/>
</dbReference>
<dbReference type="EMBL" id="JABBKX010000009">
    <property type="protein sequence ID" value="NMJ43739.1"/>
    <property type="molecule type" value="Genomic_DNA"/>
</dbReference>
<sequence>MSARFPELPAEALDEAQRAVVAAMTAGPRGGVIGPFTVLLRAPAVADAVQRLGAGLRFSGMLDDRLREIAILTVSRRWQAQFEWFAHHPIAVTAGVDPAALERLRNGEDPRFADPAEQLVWRLSNTVLERGRLDDADFAAGRDALGEPRLVELLAVLGYYTLLSFILNVGEVPVPEPKPFPDAR</sequence>
<dbReference type="RefSeq" id="WP_170055933.1">
    <property type="nucleotide sequence ID" value="NZ_JABBKX010000009.1"/>
</dbReference>
<gene>
    <name evidence="2" type="ORF">GWK16_21000</name>
</gene>
<dbReference type="GO" id="GO:0051920">
    <property type="term" value="F:peroxiredoxin activity"/>
    <property type="evidence" value="ECO:0007669"/>
    <property type="project" value="InterPro"/>
</dbReference>
<name>A0A848EJ54_9PROT</name>
<dbReference type="PANTHER" id="PTHR34846">
    <property type="entry name" value="4-CARBOXYMUCONOLACTONE DECARBOXYLASE FAMILY PROTEIN (AFU_ORTHOLOGUE AFUA_6G11590)"/>
    <property type="match status" value="1"/>
</dbReference>
<comment type="caution">
    <text evidence="2">The sequence shown here is derived from an EMBL/GenBank/DDBJ whole genome shotgun (WGS) entry which is preliminary data.</text>
</comment>
<dbReference type="InterPro" id="IPR003779">
    <property type="entry name" value="CMD-like"/>
</dbReference>
<protein>
    <submittedName>
        <fullName evidence="2">Carboxymuconolactone decarboxylase family protein</fullName>
    </submittedName>
</protein>
<dbReference type="InterPro" id="IPR029032">
    <property type="entry name" value="AhpD-like"/>
</dbReference>
<evidence type="ECO:0000313" key="3">
    <source>
        <dbReference type="Proteomes" id="UP000548582"/>
    </source>
</evidence>
<evidence type="ECO:0000259" key="1">
    <source>
        <dbReference type="Pfam" id="PF02627"/>
    </source>
</evidence>
<dbReference type="Pfam" id="PF02627">
    <property type="entry name" value="CMD"/>
    <property type="match status" value="1"/>
</dbReference>